<dbReference type="FunFam" id="3.30.460.10:FF:000006">
    <property type="entry name" value="non-canonical poly(A) RNA polymerase PAPD5"/>
    <property type="match status" value="1"/>
</dbReference>
<dbReference type="GO" id="GO:0031499">
    <property type="term" value="C:TRAMP complex"/>
    <property type="evidence" value="ECO:0007669"/>
    <property type="project" value="TreeGrafter"/>
</dbReference>
<feature type="compositionally biased region" description="Low complexity" evidence="7">
    <location>
        <begin position="566"/>
        <end position="578"/>
    </location>
</feature>
<evidence type="ECO:0000256" key="4">
    <source>
        <dbReference type="ARBA" id="ARBA00022679"/>
    </source>
</evidence>
<feature type="compositionally biased region" description="Acidic residues" evidence="7">
    <location>
        <begin position="478"/>
        <end position="489"/>
    </location>
</feature>
<dbReference type="InterPro" id="IPR002058">
    <property type="entry name" value="PAP_assoc"/>
</dbReference>
<dbReference type="PANTHER" id="PTHR23092:SF15">
    <property type="entry name" value="INACTIVE NON-CANONICAL POLY(A) RNA POLYMERASE PROTEIN TRF4-2-RELATED"/>
    <property type="match status" value="1"/>
</dbReference>
<feature type="compositionally biased region" description="Low complexity" evidence="7">
    <location>
        <begin position="539"/>
        <end position="549"/>
    </location>
</feature>
<keyword evidence="11" id="KW-1185">Reference proteome</keyword>
<evidence type="ECO:0000256" key="5">
    <source>
        <dbReference type="ARBA" id="ARBA00022723"/>
    </source>
</evidence>
<dbReference type="Gene3D" id="1.10.1410.10">
    <property type="match status" value="1"/>
</dbReference>
<feature type="region of interest" description="Disordered" evidence="7">
    <location>
        <begin position="42"/>
        <end position="84"/>
    </location>
</feature>
<feature type="domain" description="Poly(A) RNA polymerase mitochondrial-like central palm" evidence="9">
    <location>
        <begin position="118"/>
        <end position="249"/>
    </location>
</feature>
<sequence length="584" mass="67095">MDLSVSWYQEEQLGESKRIWSNIWETAEMEFQQQLLQQQQLTNNNGNNSDTKSNDSNTSNNNFPIEKTFNPTRRKGSTNDNKASTYNMNKYQAKLVGKHGGYPWRPLNFQYGRGIMGLHQEIEQFYAHMIPTPLEHTARLEVVSRIESTVLSLWPNARVEVFGSFRTGLYLPTSDIDLVVIGRWEKLPLRTLENELLQSRIAEPHSIRVLDKASVPIVKLTDRETQVKVDISFNMQSGVQSAELIRDYKRQYPVLSKLVLVLKQFLLQRDLNEVFTGGISSYSLILMCISFLQLHPRQNSYNNANLGVLLLEFFELYGRKFNYMKTGISIKNGGRYIPKEELQREMIDGHRPSLLCIEDPLTPGNDIGRSSYGALQVKQAFEYAYIVLCQAVSPLNNYLNDCNRQSILGRIIKITDEVIDYRAWIKTVIERRMTNEGIITQDPNMAAGVFKYQQNQQIMQSNVNDSHTIRRSSISSDEISESDESDDQDNLSNKSRDEISPTNHHHQMVTSNMNPQPVKKFIQPIIPAIPQSKVFSPHARAQQAMVKQQAKQEREQREREQRAMTNSNSSNELLLDSNTFPPLP</sequence>
<evidence type="ECO:0000259" key="9">
    <source>
        <dbReference type="Pfam" id="PF22600"/>
    </source>
</evidence>
<evidence type="ECO:0000256" key="1">
    <source>
        <dbReference type="ARBA" id="ARBA00001936"/>
    </source>
</evidence>
<dbReference type="GO" id="GO:1990817">
    <property type="term" value="F:poly(A) RNA polymerase activity"/>
    <property type="evidence" value="ECO:0007669"/>
    <property type="project" value="UniProtKB-EC"/>
</dbReference>
<keyword evidence="5" id="KW-0479">Metal-binding</keyword>
<dbReference type="GO" id="GO:0003729">
    <property type="term" value="F:mRNA binding"/>
    <property type="evidence" value="ECO:0007669"/>
    <property type="project" value="TreeGrafter"/>
</dbReference>
<comment type="cofactor">
    <cofactor evidence="1">
        <name>Mn(2+)</name>
        <dbReference type="ChEBI" id="CHEBI:29035"/>
    </cofactor>
</comment>
<feature type="region of interest" description="Disordered" evidence="7">
    <location>
        <begin position="461"/>
        <end position="515"/>
    </location>
</feature>
<reference evidence="10" key="2">
    <citation type="submission" date="2022-10" db="EMBL/GenBank/DDBJ databases">
        <authorList>
            <consortium name="ENA_rothamsted_submissions"/>
            <consortium name="culmorum"/>
            <person name="King R."/>
        </authorList>
    </citation>
    <scope>NUCLEOTIDE SEQUENCE</scope>
</reference>
<evidence type="ECO:0000256" key="2">
    <source>
        <dbReference type="ARBA" id="ARBA00008593"/>
    </source>
</evidence>
<dbReference type="InterPro" id="IPR054708">
    <property type="entry name" value="MTPAP-like_central"/>
</dbReference>
<feature type="compositionally biased region" description="Basic and acidic residues" evidence="7">
    <location>
        <begin position="550"/>
        <end position="562"/>
    </location>
</feature>
<dbReference type="GO" id="GO:0043634">
    <property type="term" value="P:polyadenylation-dependent ncRNA catabolic process"/>
    <property type="evidence" value="ECO:0007669"/>
    <property type="project" value="TreeGrafter"/>
</dbReference>
<dbReference type="CDD" id="cd05402">
    <property type="entry name" value="NT_PAP_TUTase"/>
    <property type="match status" value="1"/>
</dbReference>
<dbReference type="GO" id="GO:0046872">
    <property type="term" value="F:metal ion binding"/>
    <property type="evidence" value="ECO:0007669"/>
    <property type="project" value="UniProtKB-KW"/>
</dbReference>
<evidence type="ECO:0000256" key="7">
    <source>
        <dbReference type="SAM" id="MobiDB-lite"/>
    </source>
</evidence>
<dbReference type="FunFam" id="1.10.1410.10:FF:000003">
    <property type="entry name" value="non-canonical poly(A) RNA polymerase PAPD7"/>
    <property type="match status" value="1"/>
</dbReference>
<dbReference type="GO" id="GO:0005730">
    <property type="term" value="C:nucleolus"/>
    <property type="evidence" value="ECO:0007669"/>
    <property type="project" value="TreeGrafter"/>
</dbReference>
<dbReference type="AlphaFoldDB" id="A0A9N9RWQ4"/>
<evidence type="ECO:0000313" key="11">
    <source>
        <dbReference type="Proteomes" id="UP001153620"/>
    </source>
</evidence>
<feature type="region of interest" description="Disordered" evidence="7">
    <location>
        <begin position="535"/>
        <end position="584"/>
    </location>
</feature>
<evidence type="ECO:0000256" key="3">
    <source>
        <dbReference type="ARBA" id="ARBA00012388"/>
    </source>
</evidence>
<dbReference type="Pfam" id="PF03828">
    <property type="entry name" value="PAP_assoc"/>
    <property type="match status" value="1"/>
</dbReference>
<dbReference type="OrthoDB" id="7785063at2759"/>
<feature type="domain" description="PAP-associated" evidence="8">
    <location>
        <begin position="305"/>
        <end position="365"/>
    </location>
</feature>
<evidence type="ECO:0000256" key="6">
    <source>
        <dbReference type="ARBA" id="ARBA00022842"/>
    </source>
</evidence>
<comment type="similarity">
    <text evidence="2">Belongs to the DNA polymerase type-B-like family.</text>
</comment>
<dbReference type="Gene3D" id="3.30.460.10">
    <property type="entry name" value="Beta Polymerase, domain 2"/>
    <property type="match status" value="1"/>
</dbReference>
<evidence type="ECO:0000313" key="10">
    <source>
        <dbReference type="EMBL" id="CAG9804801.1"/>
    </source>
</evidence>
<keyword evidence="4" id="KW-0808">Transferase</keyword>
<dbReference type="PANTHER" id="PTHR23092">
    <property type="entry name" value="POLY(A) RNA POLYMERASE"/>
    <property type="match status" value="1"/>
</dbReference>
<evidence type="ECO:0000259" key="8">
    <source>
        <dbReference type="Pfam" id="PF03828"/>
    </source>
</evidence>
<dbReference type="SUPFAM" id="SSF81301">
    <property type="entry name" value="Nucleotidyltransferase"/>
    <property type="match status" value="1"/>
</dbReference>
<proteinExistence type="inferred from homology"/>
<dbReference type="InterPro" id="IPR045862">
    <property type="entry name" value="Trf4-like"/>
</dbReference>
<dbReference type="InterPro" id="IPR043519">
    <property type="entry name" value="NT_sf"/>
</dbReference>
<dbReference type="Pfam" id="PF22600">
    <property type="entry name" value="MTPAP-like_central"/>
    <property type="match status" value="1"/>
</dbReference>
<protein>
    <recommendedName>
        <fullName evidence="3">polynucleotide adenylyltransferase</fullName>
        <ecNumber evidence="3">2.7.7.19</ecNumber>
    </recommendedName>
</protein>
<feature type="compositionally biased region" description="Low complexity" evidence="7">
    <location>
        <begin position="42"/>
        <end position="62"/>
    </location>
</feature>
<dbReference type="EMBL" id="OU895878">
    <property type="protein sequence ID" value="CAG9804801.1"/>
    <property type="molecule type" value="Genomic_DNA"/>
</dbReference>
<dbReference type="EC" id="2.7.7.19" evidence="3"/>
<keyword evidence="6" id="KW-0460">Magnesium</keyword>
<organism evidence="10 11">
    <name type="scientific">Chironomus riparius</name>
    <dbReference type="NCBI Taxonomy" id="315576"/>
    <lineage>
        <taxon>Eukaryota</taxon>
        <taxon>Metazoa</taxon>
        <taxon>Ecdysozoa</taxon>
        <taxon>Arthropoda</taxon>
        <taxon>Hexapoda</taxon>
        <taxon>Insecta</taxon>
        <taxon>Pterygota</taxon>
        <taxon>Neoptera</taxon>
        <taxon>Endopterygota</taxon>
        <taxon>Diptera</taxon>
        <taxon>Nematocera</taxon>
        <taxon>Chironomoidea</taxon>
        <taxon>Chironomidae</taxon>
        <taxon>Chironominae</taxon>
        <taxon>Chironomus</taxon>
    </lineage>
</organism>
<accession>A0A9N9RWQ4</accession>
<dbReference type="GO" id="GO:0031123">
    <property type="term" value="P:RNA 3'-end processing"/>
    <property type="evidence" value="ECO:0007669"/>
    <property type="project" value="TreeGrafter"/>
</dbReference>
<dbReference type="Proteomes" id="UP001153620">
    <property type="component" value="Chromosome 2"/>
</dbReference>
<name>A0A9N9RWQ4_9DIPT</name>
<gene>
    <name evidence="10" type="ORF">CHIRRI_LOCUS7680</name>
</gene>
<reference evidence="10" key="1">
    <citation type="submission" date="2022-01" db="EMBL/GenBank/DDBJ databases">
        <authorList>
            <person name="King R."/>
        </authorList>
    </citation>
    <scope>NUCLEOTIDE SEQUENCE</scope>
</reference>
<dbReference type="SUPFAM" id="SSF81631">
    <property type="entry name" value="PAP/OAS1 substrate-binding domain"/>
    <property type="match status" value="1"/>
</dbReference>